<dbReference type="GO" id="GO:0009245">
    <property type="term" value="P:lipid A biosynthetic process"/>
    <property type="evidence" value="ECO:0007669"/>
    <property type="project" value="TreeGrafter"/>
</dbReference>
<dbReference type="PANTHER" id="PTHR20863:SF76">
    <property type="entry name" value="CARRIER DOMAIN-CONTAINING PROTEIN"/>
    <property type="match status" value="1"/>
</dbReference>
<dbReference type="InterPro" id="IPR009081">
    <property type="entry name" value="PP-bd_ACP"/>
</dbReference>
<feature type="domain" description="Carrier" evidence="8">
    <location>
        <begin position="1"/>
        <end position="79"/>
    </location>
</feature>
<comment type="function">
    <text evidence="7">Carrier of the growing fatty acid chain in fatty acid biosynthesis.</text>
</comment>
<dbReference type="GO" id="GO:0016020">
    <property type="term" value="C:membrane"/>
    <property type="evidence" value="ECO:0007669"/>
    <property type="project" value="GOC"/>
</dbReference>
<dbReference type="OrthoDB" id="9804551at2"/>
<evidence type="ECO:0000256" key="5">
    <source>
        <dbReference type="ARBA" id="ARBA00023098"/>
    </source>
</evidence>
<dbReference type="PANTHER" id="PTHR20863">
    <property type="entry name" value="ACYL CARRIER PROTEIN"/>
    <property type="match status" value="1"/>
</dbReference>
<evidence type="ECO:0000256" key="3">
    <source>
        <dbReference type="ARBA" id="ARBA00022553"/>
    </source>
</evidence>
<dbReference type="PROSITE" id="PS50075">
    <property type="entry name" value="CARRIER"/>
    <property type="match status" value="1"/>
</dbReference>
<comment type="PTM">
    <text evidence="7">4'-phosphopantetheine is transferred from CoA to a specific serine of apo-ACP by AcpS. This modification is essential for activity because fatty acids are bound in thioester linkage to the sulfhydryl of the prosthetic group.</text>
</comment>
<protein>
    <recommendedName>
        <fullName evidence="7">Acyl carrier protein</fullName>
        <shortName evidence="7">ACP</shortName>
    </recommendedName>
</protein>
<dbReference type="AlphaFoldDB" id="A0A344LK60"/>
<evidence type="ECO:0000256" key="1">
    <source>
        <dbReference type="ARBA" id="ARBA00022450"/>
    </source>
</evidence>
<keyword evidence="1 7" id="KW-0596">Phosphopantetheine</keyword>
<evidence type="ECO:0000256" key="7">
    <source>
        <dbReference type="HAMAP-Rule" id="MF_01217"/>
    </source>
</evidence>
<comment type="similarity">
    <text evidence="7">Belongs to the acyl carrier protein (ACP) family.</text>
</comment>
<keyword evidence="4 7" id="KW-0276">Fatty acid metabolism</keyword>
<dbReference type="NCBIfam" id="NF002150">
    <property type="entry name" value="PRK00982.1-4"/>
    <property type="match status" value="1"/>
</dbReference>
<keyword evidence="3 7" id="KW-0597">Phosphoprotein</keyword>
<sequence>MTKEEILRQVADIIADVGGLPVDEITPEKYFADDLDIDSLGLVEIGANIEDNLGVEIPDDKLAELTTVGAVVDYLAGSAQPISAG</sequence>
<dbReference type="RefSeq" id="WP_113697536.1">
    <property type="nucleotide sequence ID" value="NZ_CP015163.1"/>
</dbReference>
<reference evidence="9 10" key="1">
    <citation type="submission" date="2016-04" db="EMBL/GenBank/DDBJ databases">
        <title>Complete genome sequence and analysis of deep-sea sediment isolate, Amycolatopsis sp. WP1.</title>
        <authorList>
            <person name="Wang H."/>
            <person name="Chen S."/>
            <person name="Wu Q."/>
        </authorList>
    </citation>
    <scope>NUCLEOTIDE SEQUENCE [LARGE SCALE GENOMIC DNA]</scope>
    <source>
        <strain evidence="9 10">WP1</strain>
    </source>
</reference>
<feature type="modified residue" description="O-(pantetheine 4'-phosphoryl)serine" evidence="7">
    <location>
        <position position="39"/>
    </location>
</feature>
<dbReference type="Pfam" id="PF00550">
    <property type="entry name" value="PP-binding"/>
    <property type="match status" value="1"/>
</dbReference>
<evidence type="ECO:0000256" key="2">
    <source>
        <dbReference type="ARBA" id="ARBA00022516"/>
    </source>
</evidence>
<evidence type="ECO:0000313" key="9">
    <source>
        <dbReference type="EMBL" id="AXB48434.1"/>
    </source>
</evidence>
<dbReference type="UniPathway" id="UPA00094"/>
<keyword evidence="10" id="KW-1185">Reference proteome</keyword>
<proteinExistence type="inferred from homology"/>
<name>A0A344LK60_9PSEU</name>
<dbReference type="GO" id="GO:0000035">
    <property type="term" value="F:acyl binding"/>
    <property type="evidence" value="ECO:0007669"/>
    <property type="project" value="TreeGrafter"/>
</dbReference>
<dbReference type="InterPro" id="IPR036736">
    <property type="entry name" value="ACP-like_sf"/>
</dbReference>
<keyword evidence="5 7" id="KW-0443">Lipid metabolism</keyword>
<dbReference type="NCBIfam" id="NF002147">
    <property type="entry name" value="PRK00982.1-1"/>
    <property type="match status" value="1"/>
</dbReference>
<dbReference type="KEGG" id="aab:A4R43_12665"/>
<comment type="subcellular location">
    <subcellularLocation>
        <location evidence="7">Cytoplasm</location>
    </subcellularLocation>
</comment>
<dbReference type="GO" id="GO:0000036">
    <property type="term" value="F:acyl carrier activity"/>
    <property type="evidence" value="ECO:0007669"/>
    <property type="project" value="UniProtKB-UniRule"/>
</dbReference>
<keyword evidence="2 7" id="KW-0444">Lipid biosynthesis</keyword>
<dbReference type="Gene3D" id="1.10.1200.10">
    <property type="entry name" value="ACP-like"/>
    <property type="match status" value="1"/>
</dbReference>
<dbReference type="Proteomes" id="UP000250434">
    <property type="component" value="Chromosome"/>
</dbReference>
<comment type="pathway">
    <text evidence="7">Lipid metabolism; fatty acid biosynthesis.</text>
</comment>
<evidence type="ECO:0000256" key="6">
    <source>
        <dbReference type="ARBA" id="ARBA00023160"/>
    </source>
</evidence>
<accession>A0A344LK60</accession>
<gene>
    <name evidence="7" type="primary">acpP</name>
    <name evidence="9" type="ORF">A4R43_12665</name>
</gene>
<evidence type="ECO:0000259" key="8">
    <source>
        <dbReference type="PROSITE" id="PS50075"/>
    </source>
</evidence>
<dbReference type="SUPFAM" id="SSF47336">
    <property type="entry name" value="ACP-like"/>
    <property type="match status" value="1"/>
</dbReference>
<evidence type="ECO:0000256" key="4">
    <source>
        <dbReference type="ARBA" id="ARBA00022832"/>
    </source>
</evidence>
<organism evidence="9 10">
    <name type="scientific">Amycolatopsis albispora</name>
    <dbReference type="NCBI Taxonomy" id="1804986"/>
    <lineage>
        <taxon>Bacteria</taxon>
        <taxon>Bacillati</taxon>
        <taxon>Actinomycetota</taxon>
        <taxon>Actinomycetes</taxon>
        <taxon>Pseudonocardiales</taxon>
        <taxon>Pseudonocardiaceae</taxon>
        <taxon>Amycolatopsis</taxon>
    </lineage>
</organism>
<keyword evidence="6 7" id="KW-0275">Fatty acid biosynthesis</keyword>
<dbReference type="InterPro" id="IPR003231">
    <property type="entry name" value="ACP"/>
</dbReference>
<dbReference type="EMBL" id="CP015163">
    <property type="protein sequence ID" value="AXB48434.1"/>
    <property type="molecule type" value="Genomic_DNA"/>
</dbReference>
<dbReference type="HAMAP" id="MF_01217">
    <property type="entry name" value="Acyl_carrier"/>
    <property type="match status" value="1"/>
</dbReference>
<dbReference type="GO" id="GO:0005829">
    <property type="term" value="C:cytosol"/>
    <property type="evidence" value="ECO:0007669"/>
    <property type="project" value="TreeGrafter"/>
</dbReference>
<keyword evidence="7" id="KW-0963">Cytoplasm</keyword>
<evidence type="ECO:0000313" key="10">
    <source>
        <dbReference type="Proteomes" id="UP000250434"/>
    </source>
</evidence>